<comment type="caution">
    <text evidence="2">The sequence shown here is derived from an EMBL/GenBank/DDBJ whole genome shotgun (WGS) entry which is preliminary data.</text>
</comment>
<dbReference type="Proteomes" id="UP000198323">
    <property type="component" value="Unassembled WGS sequence"/>
</dbReference>
<protein>
    <submittedName>
        <fullName evidence="2">Uncharacterized protein</fullName>
    </submittedName>
</protein>
<feature type="compositionally biased region" description="Low complexity" evidence="1">
    <location>
        <begin position="16"/>
        <end position="49"/>
    </location>
</feature>
<evidence type="ECO:0000313" key="2">
    <source>
        <dbReference type="EMBL" id="OXB52253.1"/>
    </source>
</evidence>
<gene>
    <name evidence="2" type="ORF">ASZ78_012876</name>
</gene>
<dbReference type="EMBL" id="MCFN01004117">
    <property type="protein sequence ID" value="OXB52253.1"/>
    <property type="molecule type" value="Genomic_DNA"/>
</dbReference>
<feature type="compositionally biased region" description="Pro residues" evidence="1">
    <location>
        <begin position="67"/>
        <end position="82"/>
    </location>
</feature>
<accession>A0A226MAE6</accession>
<evidence type="ECO:0000256" key="1">
    <source>
        <dbReference type="SAM" id="MobiDB-lite"/>
    </source>
</evidence>
<keyword evidence="3" id="KW-1185">Reference proteome</keyword>
<feature type="region of interest" description="Disordered" evidence="1">
    <location>
        <begin position="16"/>
        <end position="82"/>
    </location>
</feature>
<evidence type="ECO:0000313" key="3">
    <source>
        <dbReference type="Proteomes" id="UP000198323"/>
    </source>
</evidence>
<dbReference type="AlphaFoldDB" id="A0A226MAE6"/>
<feature type="non-terminal residue" evidence="2">
    <location>
        <position position="82"/>
    </location>
</feature>
<organism evidence="2 3">
    <name type="scientific">Callipepla squamata</name>
    <name type="common">Scaled quail</name>
    <dbReference type="NCBI Taxonomy" id="9009"/>
    <lineage>
        <taxon>Eukaryota</taxon>
        <taxon>Metazoa</taxon>
        <taxon>Chordata</taxon>
        <taxon>Craniata</taxon>
        <taxon>Vertebrata</taxon>
        <taxon>Euteleostomi</taxon>
        <taxon>Archelosauria</taxon>
        <taxon>Archosauria</taxon>
        <taxon>Dinosauria</taxon>
        <taxon>Saurischia</taxon>
        <taxon>Theropoda</taxon>
        <taxon>Coelurosauria</taxon>
        <taxon>Aves</taxon>
        <taxon>Neognathae</taxon>
        <taxon>Galloanserae</taxon>
        <taxon>Galliformes</taxon>
        <taxon>Odontophoridae</taxon>
        <taxon>Callipepla</taxon>
    </lineage>
</organism>
<name>A0A226MAE6_CALSU</name>
<sequence>GSTSWTVVSVLRRSRALSSPLSSTASASRAGGSASCSATAPSACPTCSTGSTWAGITRSPAAWRWPRPSPSTSPTNPPRRRR</sequence>
<feature type="non-terminal residue" evidence="2">
    <location>
        <position position="1"/>
    </location>
</feature>
<reference evidence="2 3" key="1">
    <citation type="submission" date="2016-07" db="EMBL/GenBank/DDBJ databases">
        <title>Disparate Historic Effective Population Sizes Predicted by Modern Levels of Genome Diversity for the Scaled Quail (Callipepla squamata) and the Northern Bobwhite (Colinus virginianus): Inferences from First and Second Generation Draft Genome Assemblies for Sympatric New World Quail.</title>
        <authorList>
            <person name="Oldeschulte D.L."/>
            <person name="Halley Y.A."/>
            <person name="Bhattarai E.K."/>
            <person name="Brashear W.A."/>
            <person name="Hill J."/>
            <person name="Metz R.P."/>
            <person name="Johnson C.D."/>
            <person name="Rollins D."/>
            <person name="Peterson M.J."/>
            <person name="Bickhart D.M."/>
            <person name="Decker J.E."/>
            <person name="Seabury C.M."/>
        </authorList>
    </citation>
    <scope>NUCLEOTIDE SEQUENCE [LARGE SCALE GENOMIC DNA]</scope>
    <source>
        <strain evidence="2 3">Texas</strain>
        <tissue evidence="2">Leg muscle</tissue>
    </source>
</reference>
<proteinExistence type="predicted"/>